<evidence type="ECO:0000313" key="4">
    <source>
        <dbReference type="Proteomes" id="UP000282674"/>
    </source>
</evidence>
<keyword evidence="1" id="KW-0472">Membrane</keyword>
<feature type="transmembrane region" description="Helical" evidence="1">
    <location>
        <begin position="108"/>
        <end position="133"/>
    </location>
</feature>
<dbReference type="Pfam" id="PF12158">
    <property type="entry name" value="DUF3592"/>
    <property type="match status" value="1"/>
</dbReference>
<evidence type="ECO:0000256" key="1">
    <source>
        <dbReference type="SAM" id="Phobius"/>
    </source>
</evidence>
<keyword evidence="4" id="KW-1185">Reference proteome</keyword>
<feature type="transmembrane region" description="Helical" evidence="1">
    <location>
        <begin position="6"/>
        <end position="26"/>
    </location>
</feature>
<evidence type="ECO:0000313" key="3">
    <source>
        <dbReference type="EMBL" id="RMI46521.1"/>
    </source>
</evidence>
<dbReference type="AlphaFoldDB" id="A0A3M2MAL1"/>
<keyword evidence="1" id="KW-0812">Transmembrane</keyword>
<accession>A0A3M2MAL1</accession>
<comment type="caution">
    <text evidence="3">The sequence shown here is derived from an EMBL/GenBank/DDBJ whole genome shotgun (WGS) entry which is preliminary data.</text>
</comment>
<keyword evidence="1" id="KW-1133">Transmembrane helix</keyword>
<dbReference type="Proteomes" id="UP000282674">
    <property type="component" value="Unassembled WGS sequence"/>
</dbReference>
<name>A0A3M2MAL1_9ACTN</name>
<dbReference type="InterPro" id="IPR021994">
    <property type="entry name" value="DUF3592"/>
</dbReference>
<organism evidence="3 4">
    <name type="scientific">Actinomadura harenae</name>
    <dbReference type="NCBI Taxonomy" id="2483351"/>
    <lineage>
        <taxon>Bacteria</taxon>
        <taxon>Bacillati</taxon>
        <taxon>Actinomycetota</taxon>
        <taxon>Actinomycetes</taxon>
        <taxon>Streptosporangiales</taxon>
        <taxon>Thermomonosporaceae</taxon>
        <taxon>Actinomadura</taxon>
    </lineage>
</organism>
<gene>
    <name evidence="3" type="ORF">EBO15_06145</name>
</gene>
<dbReference type="EMBL" id="RFFG01000008">
    <property type="protein sequence ID" value="RMI46521.1"/>
    <property type="molecule type" value="Genomic_DNA"/>
</dbReference>
<dbReference type="RefSeq" id="WP_122193329.1">
    <property type="nucleotide sequence ID" value="NZ_JBHSKC010000020.1"/>
</dbReference>
<sequence>MSTHQLLPPAFALLGLLFAGAGVYSLRTTRYLRRKGHRVPGLVHALNFERNSEGGGNHYPVLHFHTLDGSFVMTTSDVGTNPARSRAGDRVVVVYDPDRPDRARPENLLGVGTVMGVVFLLLGLAVCAVASLITANVYS</sequence>
<feature type="domain" description="DUF3592" evidence="2">
    <location>
        <begin position="50"/>
        <end position="104"/>
    </location>
</feature>
<proteinExistence type="predicted"/>
<protein>
    <submittedName>
        <fullName evidence="3">DUF3592 domain-containing protein</fullName>
    </submittedName>
</protein>
<reference evidence="3 4" key="1">
    <citation type="submission" date="2018-10" db="EMBL/GenBank/DDBJ databases">
        <title>Isolation from soil.</title>
        <authorList>
            <person name="Hu J."/>
        </authorList>
    </citation>
    <scope>NUCLEOTIDE SEQUENCE [LARGE SCALE GENOMIC DNA]</scope>
    <source>
        <strain evidence="3 4">NEAU-Ht49</strain>
    </source>
</reference>
<evidence type="ECO:0000259" key="2">
    <source>
        <dbReference type="Pfam" id="PF12158"/>
    </source>
</evidence>